<dbReference type="EMBL" id="JACHHW010000005">
    <property type="protein sequence ID" value="MBB5187646.1"/>
    <property type="molecule type" value="Genomic_DNA"/>
</dbReference>
<organism evidence="4 5">
    <name type="scientific">Zhongshania antarctica</name>
    <dbReference type="NCBI Taxonomy" id="641702"/>
    <lineage>
        <taxon>Bacteria</taxon>
        <taxon>Pseudomonadati</taxon>
        <taxon>Pseudomonadota</taxon>
        <taxon>Gammaproteobacteria</taxon>
        <taxon>Cellvibrionales</taxon>
        <taxon>Spongiibacteraceae</taxon>
        <taxon>Zhongshania</taxon>
    </lineage>
</organism>
<dbReference type="InterPro" id="IPR003732">
    <property type="entry name" value="Daa-tRNA_deacyls_DTD"/>
</dbReference>
<dbReference type="AlphaFoldDB" id="A0A840R546"/>
<protein>
    <recommendedName>
        <fullName evidence="3">D-aminoacyl-tRNA deacylase</fullName>
        <shortName evidence="3">DTD</shortName>
        <ecNumber evidence="3">3.1.1.96</ecNumber>
    </recommendedName>
    <alternativeName>
        <fullName evidence="3">Gly-tRNA(Ala) deacylase</fullName>
        <ecNumber evidence="3">3.1.1.-</ecNumber>
    </alternativeName>
</protein>
<dbReference type="HAMAP" id="MF_00518">
    <property type="entry name" value="Deacylase_Dtd"/>
    <property type="match status" value="1"/>
</dbReference>
<dbReference type="GO" id="GO:0106026">
    <property type="term" value="F:Gly-tRNA(Ala) deacylase activity"/>
    <property type="evidence" value="ECO:0007669"/>
    <property type="project" value="UniProtKB-UniRule"/>
</dbReference>
<dbReference type="Pfam" id="PF02580">
    <property type="entry name" value="Tyr_Deacylase"/>
    <property type="match status" value="1"/>
</dbReference>
<dbReference type="GO" id="GO:0043908">
    <property type="term" value="F:Ser(Gly)-tRNA(Ala) hydrolase activity"/>
    <property type="evidence" value="ECO:0007669"/>
    <property type="project" value="UniProtKB-UniRule"/>
</dbReference>
<dbReference type="InterPro" id="IPR023509">
    <property type="entry name" value="DTD-like_sf"/>
</dbReference>
<dbReference type="GO" id="GO:0005737">
    <property type="term" value="C:cytoplasm"/>
    <property type="evidence" value="ECO:0007669"/>
    <property type="project" value="UniProtKB-SubCell"/>
</dbReference>
<dbReference type="PANTHER" id="PTHR10472:SF5">
    <property type="entry name" value="D-AMINOACYL-TRNA DEACYLASE 1"/>
    <property type="match status" value="1"/>
</dbReference>
<comment type="caution">
    <text evidence="4">The sequence shown here is derived from an EMBL/GenBank/DDBJ whole genome shotgun (WGS) entry which is preliminary data.</text>
</comment>
<comment type="similarity">
    <text evidence="1 3">Belongs to the DTD family.</text>
</comment>
<dbReference type="GO" id="GO:0051500">
    <property type="term" value="F:D-tyrosyl-tRNA(Tyr) deacylase activity"/>
    <property type="evidence" value="ECO:0007669"/>
    <property type="project" value="TreeGrafter"/>
</dbReference>
<comment type="domain">
    <text evidence="3">A Gly-cisPro motif from one monomer fits into the active site of the other monomer to allow specific chiral rejection of L-amino acids.</text>
</comment>
<comment type="subcellular location">
    <subcellularLocation>
        <location evidence="3">Cytoplasm</location>
    </subcellularLocation>
</comment>
<dbReference type="EC" id="3.1.1.-" evidence="3"/>
<keyword evidence="3" id="KW-0963">Cytoplasm</keyword>
<keyword evidence="3" id="KW-0820">tRNA-binding</keyword>
<dbReference type="FunFam" id="3.50.80.10:FF:000001">
    <property type="entry name" value="D-aminoacyl-tRNA deacylase"/>
    <property type="match status" value="1"/>
</dbReference>
<dbReference type="PANTHER" id="PTHR10472">
    <property type="entry name" value="D-TYROSYL-TRNA TYR DEACYLASE"/>
    <property type="match status" value="1"/>
</dbReference>
<keyword evidence="5" id="KW-1185">Reference proteome</keyword>
<evidence type="ECO:0000256" key="1">
    <source>
        <dbReference type="ARBA" id="ARBA00009673"/>
    </source>
</evidence>
<proteinExistence type="inferred from homology"/>
<dbReference type="GO" id="GO:0019478">
    <property type="term" value="P:D-amino acid catabolic process"/>
    <property type="evidence" value="ECO:0007669"/>
    <property type="project" value="UniProtKB-UniRule"/>
</dbReference>
<evidence type="ECO:0000256" key="2">
    <source>
        <dbReference type="ARBA" id="ARBA00022801"/>
    </source>
</evidence>
<comment type="catalytic activity">
    <reaction evidence="3">
        <text>glycyl-tRNA(Ala) + H2O = tRNA(Ala) + glycine + H(+)</text>
        <dbReference type="Rhea" id="RHEA:53744"/>
        <dbReference type="Rhea" id="RHEA-COMP:9657"/>
        <dbReference type="Rhea" id="RHEA-COMP:13640"/>
        <dbReference type="ChEBI" id="CHEBI:15377"/>
        <dbReference type="ChEBI" id="CHEBI:15378"/>
        <dbReference type="ChEBI" id="CHEBI:57305"/>
        <dbReference type="ChEBI" id="CHEBI:78442"/>
        <dbReference type="ChEBI" id="CHEBI:78522"/>
    </reaction>
</comment>
<dbReference type="RefSeq" id="WP_184462489.1">
    <property type="nucleotide sequence ID" value="NZ_JACHHW010000005.1"/>
</dbReference>
<dbReference type="Proteomes" id="UP000536640">
    <property type="component" value="Unassembled WGS sequence"/>
</dbReference>
<dbReference type="NCBIfam" id="TIGR00256">
    <property type="entry name" value="D-aminoacyl-tRNA deacylase"/>
    <property type="match status" value="1"/>
</dbReference>
<dbReference type="EC" id="3.1.1.96" evidence="3"/>
<dbReference type="SUPFAM" id="SSF69500">
    <property type="entry name" value="DTD-like"/>
    <property type="match status" value="1"/>
</dbReference>
<keyword evidence="3" id="KW-0694">RNA-binding</keyword>
<feature type="short sequence motif" description="Gly-cisPro motif, important for rejection of L-amino acids" evidence="3">
    <location>
        <begin position="137"/>
        <end position="138"/>
    </location>
</feature>
<name>A0A840R546_9GAMM</name>
<comment type="subunit">
    <text evidence="3">Homodimer.</text>
</comment>
<accession>A0A840R546</accession>
<evidence type="ECO:0000313" key="5">
    <source>
        <dbReference type="Proteomes" id="UP000536640"/>
    </source>
</evidence>
<comment type="catalytic activity">
    <reaction evidence="3">
        <text>a D-aminoacyl-tRNA + H2O = a tRNA + a D-alpha-amino acid + H(+)</text>
        <dbReference type="Rhea" id="RHEA:13953"/>
        <dbReference type="Rhea" id="RHEA-COMP:10123"/>
        <dbReference type="Rhea" id="RHEA-COMP:10124"/>
        <dbReference type="ChEBI" id="CHEBI:15377"/>
        <dbReference type="ChEBI" id="CHEBI:15378"/>
        <dbReference type="ChEBI" id="CHEBI:59871"/>
        <dbReference type="ChEBI" id="CHEBI:78442"/>
        <dbReference type="ChEBI" id="CHEBI:79333"/>
        <dbReference type="EC" id="3.1.1.96"/>
    </reaction>
</comment>
<keyword evidence="2 3" id="KW-0378">Hydrolase</keyword>
<evidence type="ECO:0000313" key="4">
    <source>
        <dbReference type="EMBL" id="MBB5187646.1"/>
    </source>
</evidence>
<reference evidence="4 5" key="1">
    <citation type="submission" date="2020-08" db="EMBL/GenBank/DDBJ databases">
        <title>Genomic Encyclopedia of Type Strains, Phase IV (KMG-IV): sequencing the most valuable type-strain genomes for metagenomic binning, comparative biology and taxonomic classification.</title>
        <authorList>
            <person name="Goeker M."/>
        </authorList>
    </citation>
    <scope>NUCLEOTIDE SEQUENCE [LARGE SCALE GENOMIC DNA]</scope>
    <source>
        <strain evidence="4 5">DSM 25701</strain>
    </source>
</reference>
<dbReference type="Gene3D" id="3.50.80.10">
    <property type="entry name" value="D-tyrosyl-tRNA(Tyr) deacylase"/>
    <property type="match status" value="1"/>
</dbReference>
<sequence>MKALLQRVKFARVEVEGECVGEIAQGLLVFLGLEKHDDEAAVTKMMTRLLHYRVFSDSNGKMNQSVMDVGGGVLLVSQFTLAAETKKGLRPGFSTAAAPGVAEGLYRFALGELAQQYGKVASGKFGADMQISLLNDGPVTFLLDL</sequence>
<gene>
    <name evidence="3" type="primary">dtd</name>
    <name evidence="4" type="ORF">HNQ57_001924</name>
</gene>
<evidence type="ECO:0000256" key="3">
    <source>
        <dbReference type="HAMAP-Rule" id="MF_00518"/>
    </source>
</evidence>
<comment type="function">
    <text evidence="3">An aminoacyl-tRNA editing enzyme that deacylates mischarged D-aminoacyl-tRNAs. Also deacylates mischarged glycyl-tRNA(Ala), protecting cells against glycine mischarging by AlaRS. Acts via tRNA-based rather than protein-based catalysis; rejects L-amino acids rather than detecting D-amino acids in the active site. By recycling D-aminoacyl-tRNA to D-amino acids and free tRNA molecules, this enzyme counteracts the toxicity associated with the formation of D-aminoacyl-tRNA entities in vivo and helps enforce protein L-homochirality.</text>
</comment>
<dbReference type="GO" id="GO:0000049">
    <property type="term" value="F:tRNA binding"/>
    <property type="evidence" value="ECO:0007669"/>
    <property type="project" value="UniProtKB-UniRule"/>
</dbReference>